<dbReference type="CDD" id="cd03057">
    <property type="entry name" value="GST_N_Beta"/>
    <property type="match status" value="1"/>
</dbReference>
<evidence type="ECO:0000259" key="1">
    <source>
        <dbReference type="PROSITE" id="PS50404"/>
    </source>
</evidence>
<dbReference type="InterPro" id="IPR036249">
    <property type="entry name" value="Thioredoxin-like_sf"/>
</dbReference>
<dbReference type="SFLD" id="SFLDS00019">
    <property type="entry name" value="Glutathione_Transferase_(cytos"/>
    <property type="match status" value="1"/>
</dbReference>
<evidence type="ECO:0000259" key="2">
    <source>
        <dbReference type="PROSITE" id="PS50405"/>
    </source>
</evidence>
<feature type="domain" description="GST N-terminal" evidence="1">
    <location>
        <begin position="1"/>
        <end position="81"/>
    </location>
</feature>
<organism evidence="3 4">
    <name type="scientific">Polaromonas aquatica</name>
    <dbReference type="NCBI Taxonomy" id="332657"/>
    <lineage>
        <taxon>Bacteria</taxon>
        <taxon>Pseudomonadati</taxon>
        <taxon>Pseudomonadota</taxon>
        <taxon>Betaproteobacteria</taxon>
        <taxon>Burkholderiales</taxon>
        <taxon>Comamonadaceae</taxon>
        <taxon>Polaromonas</taxon>
    </lineage>
</organism>
<proteinExistence type="predicted"/>
<comment type="caution">
    <text evidence="3">The sequence shown here is derived from an EMBL/GenBank/DDBJ whole genome shotgun (WGS) entry which is preliminary data.</text>
</comment>
<accession>A0ABW1U242</accession>
<dbReference type="PROSITE" id="PS50405">
    <property type="entry name" value="GST_CTER"/>
    <property type="match status" value="1"/>
</dbReference>
<feature type="domain" description="GST C-terminal" evidence="2">
    <location>
        <begin position="86"/>
        <end position="210"/>
    </location>
</feature>
<dbReference type="SUPFAM" id="SSF47616">
    <property type="entry name" value="GST C-terminal domain-like"/>
    <property type="match status" value="1"/>
</dbReference>
<dbReference type="PANTHER" id="PTHR44051:SF8">
    <property type="entry name" value="GLUTATHIONE S-TRANSFERASE GSTA"/>
    <property type="match status" value="1"/>
</dbReference>
<dbReference type="EMBL" id="JBHSRS010000084">
    <property type="protein sequence ID" value="MFC6283914.1"/>
    <property type="molecule type" value="Genomic_DNA"/>
</dbReference>
<dbReference type="RefSeq" id="WP_371439682.1">
    <property type="nucleotide sequence ID" value="NZ_JBHSRS010000084.1"/>
</dbReference>
<protein>
    <submittedName>
        <fullName evidence="3">Glutathione S-transferase family protein</fullName>
    </submittedName>
</protein>
<dbReference type="PROSITE" id="PS50404">
    <property type="entry name" value="GST_NTER"/>
    <property type="match status" value="1"/>
</dbReference>
<dbReference type="Gene3D" id="1.20.1050.10">
    <property type="match status" value="1"/>
</dbReference>
<dbReference type="SUPFAM" id="SSF52833">
    <property type="entry name" value="Thioredoxin-like"/>
    <property type="match status" value="1"/>
</dbReference>
<reference evidence="4" key="1">
    <citation type="journal article" date="2019" name="Int. J. Syst. Evol. Microbiol.">
        <title>The Global Catalogue of Microorganisms (GCM) 10K type strain sequencing project: providing services to taxonomists for standard genome sequencing and annotation.</title>
        <authorList>
            <consortium name="The Broad Institute Genomics Platform"/>
            <consortium name="The Broad Institute Genome Sequencing Center for Infectious Disease"/>
            <person name="Wu L."/>
            <person name="Ma J."/>
        </authorList>
    </citation>
    <scope>NUCLEOTIDE SEQUENCE [LARGE SCALE GENOMIC DNA]</scope>
    <source>
        <strain evidence="4">CCUG 39402</strain>
    </source>
</reference>
<dbReference type="Pfam" id="PF02798">
    <property type="entry name" value="GST_N"/>
    <property type="match status" value="1"/>
</dbReference>
<evidence type="ECO:0000313" key="3">
    <source>
        <dbReference type="EMBL" id="MFC6283914.1"/>
    </source>
</evidence>
<dbReference type="InterPro" id="IPR004045">
    <property type="entry name" value="Glutathione_S-Trfase_N"/>
</dbReference>
<dbReference type="Proteomes" id="UP001596270">
    <property type="component" value="Unassembled WGS sequence"/>
</dbReference>
<dbReference type="PANTHER" id="PTHR44051">
    <property type="entry name" value="GLUTATHIONE S-TRANSFERASE-RELATED"/>
    <property type="match status" value="1"/>
</dbReference>
<gene>
    <name evidence="3" type="ORF">ACFQND_22015</name>
</gene>
<keyword evidence="4" id="KW-1185">Reference proteome</keyword>
<dbReference type="Gene3D" id="3.40.30.10">
    <property type="entry name" value="Glutaredoxin"/>
    <property type="match status" value="1"/>
</dbReference>
<dbReference type="SFLD" id="SFLDG00358">
    <property type="entry name" value="Main_(cytGST)"/>
    <property type="match status" value="1"/>
</dbReference>
<name>A0ABW1U242_9BURK</name>
<sequence length="215" mass="23926">MKLTLAYSPVACSLVPYILLTEAGATFDTLPVNMGKGEHMGPDFLRLNPKGKVPALVIDGAPLTENVAIQLWIARQFPQAKLMPVDELAYARAVSVMAWCASGIHPKLTQQGRPERYCDLPGTADNVRALGSHTLFEQFAIADNMLAGREWFFDHFTCADAYFYWCFRRGAMFAPDVSVFKNCMAHRQRMEQRASVQKLIAYEKKVEADFAAAAA</sequence>
<evidence type="ECO:0000313" key="4">
    <source>
        <dbReference type="Proteomes" id="UP001596270"/>
    </source>
</evidence>
<dbReference type="InterPro" id="IPR010987">
    <property type="entry name" value="Glutathione-S-Trfase_C-like"/>
</dbReference>
<dbReference type="InterPro" id="IPR036282">
    <property type="entry name" value="Glutathione-S-Trfase_C_sf"/>
</dbReference>
<dbReference type="InterPro" id="IPR040079">
    <property type="entry name" value="Glutathione_S-Trfase"/>
</dbReference>